<sequence length="49" mass="5910">MIVKFLLSNIRLWERAQILTFYYEMNVFNEPNFGTEERGRGVLWNSVAR</sequence>
<accession>A0ABR9UYT1</accession>
<proteinExistence type="predicted"/>
<gene>
    <name evidence="1" type="ORF">IQ230_24650</name>
</gene>
<protein>
    <submittedName>
        <fullName evidence="1">Uncharacterized protein</fullName>
    </submittedName>
</protein>
<dbReference type="Proteomes" id="UP000651156">
    <property type="component" value="Unassembled WGS sequence"/>
</dbReference>
<dbReference type="EMBL" id="JADEWN010000097">
    <property type="protein sequence ID" value="MBE9193469.1"/>
    <property type="molecule type" value="Genomic_DNA"/>
</dbReference>
<evidence type="ECO:0000313" key="2">
    <source>
        <dbReference type="Proteomes" id="UP000651156"/>
    </source>
</evidence>
<reference evidence="1 2" key="1">
    <citation type="submission" date="2020-10" db="EMBL/GenBank/DDBJ databases">
        <authorList>
            <person name="Castelo-Branco R."/>
            <person name="Eusebio N."/>
            <person name="Adriana R."/>
            <person name="Vieira A."/>
            <person name="Brugerolle De Fraissinette N."/>
            <person name="Rezende De Castro R."/>
            <person name="Schneider M.P."/>
            <person name="Vasconcelos V."/>
            <person name="Leao P.N."/>
        </authorList>
    </citation>
    <scope>NUCLEOTIDE SEQUENCE [LARGE SCALE GENOMIC DNA]</scope>
    <source>
        <strain evidence="1 2">LEGE 06123</strain>
    </source>
</reference>
<evidence type="ECO:0000313" key="1">
    <source>
        <dbReference type="EMBL" id="MBE9193469.1"/>
    </source>
</evidence>
<keyword evidence="2" id="KW-1185">Reference proteome</keyword>
<comment type="caution">
    <text evidence="1">The sequence shown here is derived from an EMBL/GenBank/DDBJ whole genome shotgun (WGS) entry which is preliminary data.</text>
</comment>
<organism evidence="1 2">
    <name type="scientific">Gloeocapsopsis crepidinum LEGE 06123</name>
    <dbReference type="NCBI Taxonomy" id="588587"/>
    <lineage>
        <taxon>Bacteria</taxon>
        <taxon>Bacillati</taxon>
        <taxon>Cyanobacteriota</taxon>
        <taxon>Cyanophyceae</taxon>
        <taxon>Oscillatoriophycideae</taxon>
        <taxon>Chroococcales</taxon>
        <taxon>Chroococcaceae</taxon>
        <taxon>Gloeocapsopsis</taxon>
    </lineage>
</organism>
<dbReference type="RefSeq" id="WP_193934854.1">
    <property type="nucleotide sequence ID" value="NZ_CAWPMZ010000147.1"/>
</dbReference>
<name>A0ABR9UYT1_9CHRO</name>